<dbReference type="EMBL" id="JAKCXM010000034">
    <property type="protein sequence ID" value="KAJ0406282.1"/>
    <property type="molecule type" value="Genomic_DNA"/>
</dbReference>
<evidence type="ECO:0000313" key="3">
    <source>
        <dbReference type="EMBL" id="KAJ0406282.1"/>
    </source>
</evidence>
<name>A0AAD5M6F1_PYTIN</name>
<feature type="compositionally biased region" description="Acidic residues" evidence="2">
    <location>
        <begin position="280"/>
        <end position="291"/>
    </location>
</feature>
<feature type="compositionally biased region" description="Low complexity" evidence="2">
    <location>
        <begin position="158"/>
        <end position="170"/>
    </location>
</feature>
<protein>
    <submittedName>
        <fullName evidence="3">Uncharacterized protein</fullName>
    </submittedName>
</protein>
<feature type="compositionally biased region" description="Low complexity" evidence="2">
    <location>
        <begin position="110"/>
        <end position="119"/>
    </location>
</feature>
<keyword evidence="4" id="KW-1185">Reference proteome</keyword>
<keyword evidence="1" id="KW-0175">Coiled coil</keyword>
<dbReference type="Proteomes" id="UP001209570">
    <property type="component" value="Unassembled WGS sequence"/>
</dbReference>
<organism evidence="3 4">
    <name type="scientific">Pythium insidiosum</name>
    <name type="common">Pythiosis disease agent</name>
    <dbReference type="NCBI Taxonomy" id="114742"/>
    <lineage>
        <taxon>Eukaryota</taxon>
        <taxon>Sar</taxon>
        <taxon>Stramenopiles</taxon>
        <taxon>Oomycota</taxon>
        <taxon>Peronosporomycetes</taxon>
        <taxon>Pythiales</taxon>
        <taxon>Pythiaceae</taxon>
        <taxon>Pythium</taxon>
    </lineage>
</organism>
<proteinExistence type="predicted"/>
<comment type="caution">
    <text evidence="3">The sequence shown here is derived from an EMBL/GenBank/DDBJ whole genome shotgun (WGS) entry which is preliminary data.</text>
</comment>
<dbReference type="AlphaFoldDB" id="A0AAD5M6F1"/>
<feature type="region of interest" description="Disordered" evidence="2">
    <location>
        <begin position="17"/>
        <end position="125"/>
    </location>
</feature>
<feature type="region of interest" description="Disordered" evidence="2">
    <location>
        <begin position="133"/>
        <end position="152"/>
    </location>
</feature>
<feature type="region of interest" description="Disordered" evidence="2">
    <location>
        <begin position="158"/>
        <end position="211"/>
    </location>
</feature>
<reference evidence="3" key="1">
    <citation type="submission" date="2021-12" db="EMBL/GenBank/DDBJ databases">
        <title>Prjna785345.</title>
        <authorList>
            <person name="Rujirawat T."/>
            <person name="Krajaejun T."/>
        </authorList>
    </citation>
    <scope>NUCLEOTIDE SEQUENCE</scope>
    <source>
        <strain evidence="3">Pi057C3</strain>
    </source>
</reference>
<evidence type="ECO:0000256" key="1">
    <source>
        <dbReference type="SAM" id="Coils"/>
    </source>
</evidence>
<feature type="coiled-coil region" evidence="1">
    <location>
        <begin position="339"/>
        <end position="423"/>
    </location>
</feature>
<feature type="compositionally biased region" description="Acidic residues" evidence="2">
    <location>
        <begin position="93"/>
        <end position="104"/>
    </location>
</feature>
<gene>
    <name evidence="3" type="ORF">P43SY_007070</name>
</gene>
<evidence type="ECO:0000256" key="2">
    <source>
        <dbReference type="SAM" id="MobiDB-lite"/>
    </source>
</evidence>
<feature type="region of interest" description="Disordered" evidence="2">
    <location>
        <begin position="254"/>
        <end position="324"/>
    </location>
</feature>
<accession>A0AAD5M6F1</accession>
<feature type="compositionally biased region" description="Acidic residues" evidence="2">
    <location>
        <begin position="173"/>
        <end position="187"/>
    </location>
</feature>
<evidence type="ECO:0000313" key="4">
    <source>
        <dbReference type="Proteomes" id="UP001209570"/>
    </source>
</evidence>
<feature type="compositionally biased region" description="Polar residues" evidence="2">
    <location>
        <begin position="298"/>
        <end position="314"/>
    </location>
</feature>
<sequence>MASGIVMAANVNVNSMDCSARVSPRPKRVDPATSNRRWQVVANGSGDPSRISPLSGLSPARGLSATASDARSVWNRLFPGKPRSPFKSSRADAEDERAEADEDQRDGRPQQQQHQQHQQRTSVVPRLMRRALSVDASLPHRRRSGAAAPVRRVSMQAALSSARATATTLEYGEREEGEEEEEEETAEDQQGQAHEDDDERGDETQQLREQVALLLRSLEEEKKRRTSEQKLMQEKILELQSVIRRNLPEHQRELEQRVQCTPAPRAPQPRCLDRRCQPPSDDEDTDDVESVDAERGSDTSQLRWSDIGSQSMRSDTPEDDRSVGLKMRQQLTLMRAKMHATVLDARREAQALRQQLKEEQAAFERKQRQWRVETTTRLAALEEKHMGIRKRLLAKTAALSQQVETLTGENQRLSAELAQRDERIQQLGLALNGRRRVVGDDDAALSSPSCRR</sequence>